<dbReference type="SUPFAM" id="SSF52518">
    <property type="entry name" value="Thiamin diphosphate-binding fold (THDP-binding)"/>
    <property type="match status" value="1"/>
</dbReference>
<dbReference type="GO" id="GO:0030976">
    <property type="term" value="F:thiamine pyrophosphate binding"/>
    <property type="evidence" value="ECO:0007669"/>
    <property type="project" value="InterPro"/>
</dbReference>
<keyword evidence="7" id="KW-0408">Iron</keyword>
<dbReference type="Pfam" id="PF02775">
    <property type="entry name" value="TPP_enzyme_C"/>
    <property type="match status" value="1"/>
</dbReference>
<evidence type="ECO:0000256" key="5">
    <source>
        <dbReference type="ARBA" id="ARBA00022842"/>
    </source>
</evidence>
<dbReference type="PANTHER" id="PTHR48084:SF4">
    <property type="entry name" value="2-OXOGLUTARATE OXIDOREDUCTASE SUBUNIT KORB"/>
    <property type="match status" value="1"/>
</dbReference>
<keyword evidence="8" id="KW-0411">Iron-sulfur</keyword>
<name>A0A1X7KMS6_9BACT</name>
<dbReference type="NCBIfam" id="TIGR02177">
    <property type="entry name" value="PorB_KorB"/>
    <property type="match status" value="1"/>
</dbReference>
<keyword evidence="13" id="KW-1185">Reference proteome</keyword>
<gene>
    <name evidence="12" type="ORF">SAMN06275492_1323</name>
</gene>
<evidence type="ECO:0000259" key="11">
    <source>
        <dbReference type="Pfam" id="PF12367"/>
    </source>
</evidence>
<dbReference type="GO" id="GO:0016625">
    <property type="term" value="F:oxidoreductase activity, acting on the aldehyde or oxo group of donors, iron-sulfur protein as acceptor"/>
    <property type="evidence" value="ECO:0007669"/>
    <property type="project" value="UniProtKB-ARBA"/>
</dbReference>
<evidence type="ECO:0000256" key="2">
    <source>
        <dbReference type="ARBA" id="ARBA00001964"/>
    </source>
</evidence>
<dbReference type="GO" id="GO:0046872">
    <property type="term" value="F:metal ion binding"/>
    <property type="evidence" value="ECO:0007669"/>
    <property type="project" value="UniProtKB-KW"/>
</dbReference>
<evidence type="ECO:0000256" key="3">
    <source>
        <dbReference type="ARBA" id="ARBA00001966"/>
    </source>
</evidence>
<comment type="cofactor">
    <cofactor evidence="1">
        <name>Mg(2+)</name>
        <dbReference type="ChEBI" id="CHEBI:18420"/>
    </cofactor>
</comment>
<dbReference type="Gene3D" id="3.40.50.970">
    <property type="match status" value="1"/>
</dbReference>
<keyword evidence="9" id="KW-0786">Thiamine pyrophosphate</keyword>
<dbReference type="InterPro" id="IPR032686">
    <property type="entry name" value="PFO_beta_C"/>
</dbReference>
<dbReference type="InterPro" id="IPR029061">
    <property type="entry name" value="THDP-binding"/>
</dbReference>
<sequence length="284" mass="30864">MRESNFDLPGADLAWCPGCGDFKILEALKIALEELDLKPEDVTVVSGIGQAAKTPHFMKCNFLNGLHGRALSHATGVKAANPSLTVLAIGGDGDMYGEGGNHFLHTIRRNPNITNLVYDNMVYGLTKGQASPTSPKGMTTPIQVRGVASDPVNPLALALVQGATFVARAFSGNLDHTVKIMKAAIGHRGYSLVDIFQPCVSFNKINTFKWFKDNTYILEDHDQTDRTAAMELAMRTDYPLGILYCQEGKPTFEDNLGIYGDDTKPLFLKEGSQEALRAIVDSLS</sequence>
<dbReference type="EMBL" id="FXBB01000032">
    <property type="protein sequence ID" value="SMG42768.1"/>
    <property type="molecule type" value="Genomic_DNA"/>
</dbReference>
<evidence type="ECO:0000313" key="12">
    <source>
        <dbReference type="EMBL" id="SMG42768.1"/>
    </source>
</evidence>
<evidence type="ECO:0000256" key="9">
    <source>
        <dbReference type="ARBA" id="ARBA00023052"/>
    </source>
</evidence>
<evidence type="ECO:0000256" key="4">
    <source>
        <dbReference type="ARBA" id="ARBA00022723"/>
    </source>
</evidence>
<dbReference type="GO" id="GO:0045333">
    <property type="term" value="P:cellular respiration"/>
    <property type="evidence" value="ECO:0007669"/>
    <property type="project" value="UniProtKB-ARBA"/>
</dbReference>
<organism evidence="12 13">
    <name type="scientific">Dethiosulfovibrio salsuginis</name>
    <dbReference type="NCBI Taxonomy" id="561720"/>
    <lineage>
        <taxon>Bacteria</taxon>
        <taxon>Thermotogati</taxon>
        <taxon>Synergistota</taxon>
        <taxon>Synergistia</taxon>
        <taxon>Synergistales</taxon>
        <taxon>Dethiosulfovibrionaceae</taxon>
        <taxon>Dethiosulfovibrio</taxon>
    </lineage>
</organism>
<dbReference type="InterPro" id="IPR011766">
    <property type="entry name" value="TPP_enzyme_TPP-bd"/>
</dbReference>
<dbReference type="InterPro" id="IPR051457">
    <property type="entry name" value="2-oxoacid:Fd_oxidoreductase"/>
</dbReference>
<dbReference type="OrthoDB" id="9775140at2"/>
<feature type="domain" description="Pyruvate ferredoxin oxidoreductase beta subunit C-terminal" evidence="11">
    <location>
        <begin position="199"/>
        <end position="259"/>
    </location>
</feature>
<keyword evidence="4" id="KW-0479">Metal-binding</keyword>
<dbReference type="AlphaFoldDB" id="A0A1X7KMS6"/>
<dbReference type="RefSeq" id="WP_085545278.1">
    <property type="nucleotide sequence ID" value="NZ_FXBB01000032.1"/>
</dbReference>
<evidence type="ECO:0000256" key="6">
    <source>
        <dbReference type="ARBA" id="ARBA00023002"/>
    </source>
</evidence>
<evidence type="ECO:0000313" key="13">
    <source>
        <dbReference type="Proteomes" id="UP000193355"/>
    </source>
</evidence>
<keyword evidence="5" id="KW-0460">Magnesium</keyword>
<keyword evidence="6" id="KW-0560">Oxidoreductase</keyword>
<evidence type="ECO:0000259" key="10">
    <source>
        <dbReference type="Pfam" id="PF02775"/>
    </source>
</evidence>
<protein>
    <submittedName>
        <fullName evidence="12">2-oxoglutarate ferredoxin oxidoreductase subunit beta</fullName>
    </submittedName>
</protein>
<dbReference type="Pfam" id="PF12367">
    <property type="entry name" value="PFO_beta_C"/>
    <property type="match status" value="1"/>
</dbReference>
<reference evidence="13" key="1">
    <citation type="submission" date="2017-04" db="EMBL/GenBank/DDBJ databases">
        <authorList>
            <person name="Varghese N."/>
            <person name="Submissions S."/>
        </authorList>
    </citation>
    <scope>NUCLEOTIDE SEQUENCE [LARGE SCALE GENOMIC DNA]</scope>
    <source>
        <strain evidence="13">USBA 82</strain>
    </source>
</reference>
<dbReference type="GO" id="GO:0051536">
    <property type="term" value="F:iron-sulfur cluster binding"/>
    <property type="evidence" value="ECO:0007669"/>
    <property type="project" value="UniProtKB-KW"/>
</dbReference>
<comment type="cofactor">
    <cofactor evidence="2">
        <name>thiamine diphosphate</name>
        <dbReference type="ChEBI" id="CHEBI:58937"/>
    </cofactor>
</comment>
<evidence type="ECO:0000256" key="7">
    <source>
        <dbReference type="ARBA" id="ARBA00023004"/>
    </source>
</evidence>
<evidence type="ECO:0000256" key="1">
    <source>
        <dbReference type="ARBA" id="ARBA00001946"/>
    </source>
</evidence>
<dbReference type="Proteomes" id="UP000193355">
    <property type="component" value="Unassembled WGS sequence"/>
</dbReference>
<comment type="cofactor">
    <cofactor evidence="3">
        <name>[4Fe-4S] cluster</name>
        <dbReference type="ChEBI" id="CHEBI:49883"/>
    </cofactor>
</comment>
<proteinExistence type="predicted"/>
<evidence type="ECO:0000256" key="8">
    <source>
        <dbReference type="ARBA" id="ARBA00023014"/>
    </source>
</evidence>
<accession>A0A1X7KMS6</accession>
<feature type="domain" description="Thiamine pyrophosphate enzyme TPP-binding" evidence="10">
    <location>
        <begin position="52"/>
        <end position="195"/>
    </location>
</feature>
<dbReference type="PANTHER" id="PTHR48084">
    <property type="entry name" value="2-OXOGLUTARATE OXIDOREDUCTASE SUBUNIT KORB-RELATED"/>
    <property type="match status" value="1"/>
</dbReference>
<dbReference type="InterPro" id="IPR011896">
    <property type="entry name" value="OFOB"/>
</dbReference>
<dbReference type="CDD" id="cd03375">
    <property type="entry name" value="TPP_OGFOR"/>
    <property type="match status" value="1"/>
</dbReference>
<dbReference type="STRING" id="561720.SAMN06275492_1323"/>